<sequence length="343" mass="36433">MSQAQASYNNSLVQQQRYAWMISQKYGVSDSKMANGKLSLLVVTIIISIKLFGASDAWPQMDYSYESHIPSGVLRPISGVVPITVNKQPPSGPESRVLRRIRHKVDKSHVRELDFSIQQDLSQDVKIPNGCSDRYSIRDGVIKHLLRGGRDVIVAVFRDVQDLINYNIGGIPLAPNIVNGVSKAVTDILCGGEDAASDLTNYLDTLIDLITSFLMDLLEFKGRTLLSIPRGLLNVTELASKLAVTIIQDLVGATEKGVIDLGSELESGLEELVGDIASDVGGIVNKVENVVGSIISGVGGGVKGIVGKVGKGVRSIAGGVEKGVGSLATGVENAVNDILGACK</sequence>
<proteinExistence type="predicted"/>
<evidence type="ECO:0000313" key="2">
    <source>
        <dbReference type="Proteomes" id="UP000887116"/>
    </source>
</evidence>
<dbReference type="Proteomes" id="UP000887116">
    <property type="component" value="Unassembled WGS sequence"/>
</dbReference>
<dbReference type="Gene3D" id="1.20.120.20">
    <property type="entry name" value="Apolipoprotein"/>
    <property type="match status" value="1"/>
</dbReference>
<accession>A0A8X6FIF2</accession>
<reference evidence="1" key="1">
    <citation type="submission" date="2020-07" db="EMBL/GenBank/DDBJ databases">
        <title>Multicomponent nature underlies the extraordinary mechanical properties of spider dragline silk.</title>
        <authorList>
            <person name="Kono N."/>
            <person name="Nakamura H."/>
            <person name="Mori M."/>
            <person name="Yoshida Y."/>
            <person name="Ohtoshi R."/>
            <person name="Malay A.D."/>
            <person name="Moran D.A.P."/>
            <person name="Tomita M."/>
            <person name="Numata K."/>
            <person name="Arakawa K."/>
        </authorList>
    </citation>
    <scope>NUCLEOTIDE SEQUENCE</scope>
</reference>
<gene>
    <name evidence="1" type="primary">AVEN_5168_1</name>
    <name evidence="1" type="ORF">TNCT_240661</name>
</gene>
<organism evidence="1 2">
    <name type="scientific">Trichonephila clavata</name>
    <name type="common">Joro spider</name>
    <name type="synonym">Nephila clavata</name>
    <dbReference type="NCBI Taxonomy" id="2740835"/>
    <lineage>
        <taxon>Eukaryota</taxon>
        <taxon>Metazoa</taxon>
        <taxon>Ecdysozoa</taxon>
        <taxon>Arthropoda</taxon>
        <taxon>Chelicerata</taxon>
        <taxon>Arachnida</taxon>
        <taxon>Araneae</taxon>
        <taxon>Araneomorphae</taxon>
        <taxon>Entelegynae</taxon>
        <taxon>Araneoidea</taxon>
        <taxon>Nephilidae</taxon>
        <taxon>Trichonephila</taxon>
    </lineage>
</organism>
<dbReference type="OrthoDB" id="10432259at2759"/>
<keyword evidence="2" id="KW-1185">Reference proteome</keyword>
<dbReference type="EMBL" id="BMAO01022301">
    <property type="protein sequence ID" value="GFQ81008.1"/>
    <property type="molecule type" value="Genomic_DNA"/>
</dbReference>
<comment type="caution">
    <text evidence="1">The sequence shown here is derived from an EMBL/GenBank/DDBJ whole genome shotgun (WGS) entry which is preliminary data.</text>
</comment>
<protein>
    <submittedName>
        <fullName evidence="1">Uncharacterized protein</fullName>
    </submittedName>
</protein>
<dbReference type="AlphaFoldDB" id="A0A8X6FIF2"/>
<name>A0A8X6FIF2_TRICU</name>
<evidence type="ECO:0000313" key="1">
    <source>
        <dbReference type="EMBL" id="GFQ81008.1"/>
    </source>
</evidence>